<dbReference type="EMBL" id="CP104550">
    <property type="protein sequence ID" value="UXH32561.1"/>
    <property type="molecule type" value="Genomic_DNA"/>
</dbReference>
<dbReference type="AlphaFoldDB" id="A0A9E7RUK5"/>
<dbReference type="PROSITE" id="PS50222">
    <property type="entry name" value="EF_HAND_2"/>
    <property type="match status" value="1"/>
</dbReference>
<dbReference type="GeneID" id="58978537"/>
<dbReference type="InterPro" id="IPR002048">
    <property type="entry name" value="EF_hand_dom"/>
</dbReference>
<proteinExistence type="predicted"/>
<feature type="domain" description="EF-hand" evidence="3">
    <location>
        <begin position="118"/>
        <end position="152"/>
    </location>
</feature>
<sequence length="152" mass="17486">MDTSTLIAVLGIGFILILFMSGAITGGSETEYVEYNENTVEDTVPEETENSTEETETASYSESDDYSDLMYPEDVKEVLSLYDYNYDGKIEFLDEDSDYPDGEEEFIAWAVTAGLDSSDAAEITDFFMNYDEDGDWYLDRYELDMMFYDYYN</sequence>
<feature type="region of interest" description="Disordered" evidence="1">
    <location>
        <begin position="36"/>
        <end position="66"/>
    </location>
</feature>
<feature type="transmembrane region" description="Helical" evidence="2">
    <location>
        <begin position="6"/>
        <end position="25"/>
    </location>
</feature>
<name>A0A9E7RUK5_METWO</name>
<dbReference type="Gene3D" id="1.10.238.10">
    <property type="entry name" value="EF-hand"/>
    <property type="match status" value="1"/>
</dbReference>
<dbReference type="GO" id="GO:0005509">
    <property type="term" value="F:calcium ion binding"/>
    <property type="evidence" value="ECO:0007669"/>
    <property type="project" value="InterPro"/>
</dbReference>
<keyword evidence="2" id="KW-0472">Membrane</keyword>
<protein>
    <recommendedName>
        <fullName evidence="3">EF-hand domain-containing protein</fullName>
    </recommendedName>
</protein>
<evidence type="ECO:0000256" key="1">
    <source>
        <dbReference type="SAM" id="MobiDB-lite"/>
    </source>
</evidence>
<evidence type="ECO:0000256" key="2">
    <source>
        <dbReference type="SAM" id="Phobius"/>
    </source>
</evidence>
<dbReference type="Proteomes" id="UP001065373">
    <property type="component" value="Chromosome"/>
</dbReference>
<evidence type="ECO:0000313" key="4">
    <source>
        <dbReference type="EMBL" id="UXH32561.1"/>
    </source>
</evidence>
<keyword evidence="2" id="KW-1133">Transmembrane helix</keyword>
<dbReference type="InterPro" id="IPR011992">
    <property type="entry name" value="EF-hand-dom_pair"/>
</dbReference>
<gene>
    <name evidence="4" type="ORF">N5910_04585</name>
</gene>
<dbReference type="SUPFAM" id="SSF47473">
    <property type="entry name" value="EF-hand"/>
    <property type="match status" value="1"/>
</dbReference>
<reference evidence="4" key="1">
    <citation type="submission" date="2022-09" db="EMBL/GenBank/DDBJ databases">
        <title>Characterization of three MwoI isoschizomers from sequenced genome and metagenomes.</title>
        <authorList>
            <person name="Fomenkov A."/>
            <person name="Xu S.Y."/>
            <person name="Roberts R.J."/>
        </authorList>
    </citation>
    <scope>NUCLEOTIDE SEQUENCE</scope>
    <source>
        <strain evidence="4">DSM 2970</strain>
    </source>
</reference>
<dbReference type="RefSeq" id="WP_191216549.1">
    <property type="nucleotide sequence ID" value="NZ_CP104550.1"/>
</dbReference>
<keyword evidence="2" id="KW-0812">Transmembrane</keyword>
<evidence type="ECO:0000259" key="3">
    <source>
        <dbReference type="PROSITE" id="PS50222"/>
    </source>
</evidence>
<accession>A0A9E7RUK5</accession>
<organism evidence="4">
    <name type="scientific">Methanothermobacter wolfeii</name>
    <name type="common">Methanobacterium wolfei</name>
    <dbReference type="NCBI Taxonomy" id="145261"/>
    <lineage>
        <taxon>Archaea</taxon>
        <taxon>Methanobacteriati</taxon>
        <taxon>Methanobacteriota</taxon>
        <taxon>Methanomada group</taxon>
        <taxon>Methanobacteria</taxon>
        <taxon>Methanobacteriales</taxon>
        <taxon>Methanobacteriaceae</taxon>
        <taxon>Methanothermobacter</taxon>
    </lineage>
</organism>